<evidence type="ECO:0000313" key="2">
    <source>
        <dbReference type="Proteomes" id="UP000198724"/>
    </source>
</evidence>
<reference evidence="2" key="1">
    <citation type="submission" date="2016-10" db="EMBL/GenBank/DDBJ databases">
        <authorList>
            <person name="Varghese N."/>
            <person name="Submissions S."/>
        </authorList>
    </citation>
    <scope>NUCLEOTIDE SEQUENCE [LARGE SCALE GENOMIC DNA]</scope>
    <source>
        <strain evidence="2">LP51</strain>
    </source>
</reference>
<dbReference type="AlphaFoldDB" id="A0A1I2NSV4"/>
<keyword evidence="2" id="KW-1185">Reference proteome</keyword>
<evidence type="ECO:0000313" key="1">
    <source>
        <dbReference type="EMBL" id="SFG04351.1"/>
    </source>
</evidence>
<name>A0A1I2NSV4_9BACT</name>
<sequence>MPPKLLFVYNAETGFFNKLVDFAHKIISPKTYPCSLCALTYGNYTMFPEWAEYLQTLPYEFEFIYKNEWGHTDVYDKYPVVALQQINKVEVLLTAEELDGMESLEALKNRLNQVLQRVPEV</sequence>
<accession>A0A1I2NSV4</accession>
<dbReference type="RefSeq" id="WP_092099142.1">
    <property type="nucleotide sequence ID" value="NZ_FOOT01000001.1"/>
</dbReference>
<gene>
    <name evidence="1" type="ORF">SAMN05421739_101767</name>
</gene>
<organism evidence="1 2">
    <name type="scientific">Pontibacter chinhatensis</name>
    <dbReference type="NCBI Taxonomy" id="1436961"/>
    <lineage>
        <taxon>Bacteria</taxon>
        <taxon>Pseudomonadati</taxon>
        <taxon>Bacteroidota</taxon>
        <taxon>Cytophagia</taxon>
        <taxon>Cytophagales</taxon>
        <taxon>Hymenobacteraceae</taxon>
        <taxon>Pontibacter</taxon>
    </lineage>
</organism>
<protein>
    <recommendedName>
        <fullName evidence="3">GTPase</fullName>
    </recommendedName>
</protein>
<dbReference type="Proteomes" id="UP000198724">
    <property type="component" value="Unassembled WGS sequence"/>
</dbReference>
<proteinExistence type="predicted"/>
<dbReference type="OrthoDB" id="572467at2"/>
<dbReference type="EMBL" id="FOOT01000001">
    <property type="protein sequence ID" value="SFG04351.1"/>
    <property type="molecule type" value="Genomic_DNA"/>
</dbReference>
<dbReference type="STRING" id="1436961.SAMN05421739_101767"/>
<evidence type="ECO:0008006" key="3">
    <source>
        <dbReference type="Google" id="ProtNLM"/>
    </source>
</evidence>